<gene>
    <name evidence="3" type="primary">mhqN</name>
    <name evidence="3" type="ORF">CROST_013960</name>
</gene>
<evidence type="ECO:0000313" key="4">
    <source>
        <dbReference type="Proteomes" id="UP000190951"/>
    </source>
</evidence>
<comment type="similarity">
    <text evidence="1">Belongs to the nitroreductase family.</text>
</comment>
<evidence type="ECO:0000256" key="2">
    <source>
        <dbReference type="ARBA" id="ARBA00023002"/>
    </source>
</evidence>
<dbReference type="PANTHER" id="PTHR43673">
    <property type="entry name" value="NAD(P)H NITROREDUCTASE YDGI-RELATED"/>
    <property type="match status" value="1"/>
</dbReference>
<evidence type="ECO:0000313" key="3">
    <source>
        <dbReference type="EMBL" id="URZ10686.1"/>
    </source>
</evidence>
<keyword evidence="4" id="KW-1185">Reference proteome</keyword>
<name>A0A1S8MFP1_9CLOT</name>
<dbReference type="KEGG" id="crw:CROST_013960"/>
<dbReference type="EMBL" id="CP096983">
    <property type="protein sequence ID" value="URZ10686.1"/>
    <property type="molecule type" value="Genomic_DNA"/>
</dbReference>
<organism evidence="3 4">
    <name type="scientific">Clostridium felsineum</name>
    <dbReference type="NCBI Taxonomy" id="36839"/>
    <lineage>
        <taxon>Bacteria</taxon>
        <taxon>Bacillati</taxon>
        <taxon>Bacillota</taxon>
        <taxon>Clostridia</taxon>
        <taxon>Eubacteriales</taxon>
        <taxon>Clostridiaceae</taxon>
        <taxon>Clostridium</taxon>
    </lineage>
</organism>
<dbReference type="AlphaFoldDB" id="A0A1S8MFP1"/>
<dbReference type="Pfam" id="PF00881">
    <property type="entry name" value="Nitroreductase"/>
    <property type="match status" value="1"/>
</dbReference>
<dbReference type="EC" id="1.-.-.-" evidence="3"/>
<reference evidence="3 4" key="1">
    <citation type="submission" date="2022-04" db="EMBL/GenBank/DDBJ databases">
        <title>Genome sequence of C. roseum typestrain.</title>
        <authorList>
            <person name="Poehlein A."/>
            <person name="Schoch T."/>
            <person name="Duerre P."/>
            <person name="Daniel R."/>
        </authorList>
    </citation>
    <scope>NUCLEOTIDE SEQUENCE [LARGE SCALE GENOMIC DNA]</scope>
    <source>
        <strain evidence="3 4">DSM 7320</strain>
    </source>
</reference>
<protein>
    <submittedName>
        <fullName evidence="3">NAD(P)H nitroreductase MhqN</fullName>
        <ecNumber evidence="3">1.-.-.-</ecNumber>
    </submittedName>
</protein>
<proteinExistence type="inferred from homology"/>
<dbReference type="SUPFAM" id="SSF55469">
    <property type="entry name" value="FMN-dependent nitroreductase-like"/>
    <property type="match status" value="1"/>
</dbReference>
<sequence length="208" mass="24287">MVDFEKLIEERRSANNFLEGVEVPKKDFIEIFELLKLAPSCFNIQHANYLVITDKDKKEEVRKAAFNQYKVHTASAAILVLGDKEAYKDSDKLYSGMVDLKMISKVEYENILNDIKNLYEGRGEEFKHDEAIRNASISAMMFMLIAKSKGWDTCPMIGFDNEKMHKALNIPERYEITMLITMGKEDTKNKRFRGYRKPINEFVKFNEF</sequence>
<dbReference type="Gene3D" id="3.40.109.10">
    <property type="entry name" value="NADH Oxidase"/>
    <property type="match status" value="1"/>
</dbReference>
<dbReference type="GO" id="GO:0016491">
    <property type="term" value="F:oxidoreductase activity"/>
    <property type="evidence" value="ECO:0007669"/>
    <property type="project" value="UniProtKB-KW"/>
</dbReference>
<accession>A0A1S8MFP1</accession>
<dbReference type="RefSeq" id="WP_077832481.1">
    <property type="nucleotide sequence ID" value="NZ_CP096983.1"/>
</dbReference>
<dbReference type="STRING" id="84029.CROST_02400"/>
<dbReference type="Proteomes" id="UP000190951">
    <property type="component" value="Chromosome"/>
</dbReference>
<evidence type="ECO:0000256" key="1">
    <source>
        <dbReference type="ARBA" id="ARBA00007118"/>
    </source>
</evidence>
<dbReference type="PANTHER" id="PTHR43673:SF12">
    <property type="entry name" value="PROTEIN DRGA"/>
    <property type="match status" value="1"/>
</dbReference>
<keyword evidence="2 3" id="KW-0560">Oxidoreductase</keyword>
<dbReference type="CDD" id="cd02137">
    <property type="entry name" value="MhqN-like"/>
    <property type="match status" value="1"/>
</dbReference>
<dbReference type="InterPro" id="IPR000415">
    <property type="entry name" value="Nitroreductase-like"/>
</dbReference>
<dbReference type="InterPro" id="IPR029479">
    <property type="entry name" value="Nitroreductase"/>
</dbReference>